<comment type="pathway">
    <text evidence="1">Protein modification; protein ubiquitination.</text>
</comment>
<keyword evidence="4" id="KW-1185">Reference proteome</keyword>
<protein>
    <recommendedName>
        <fullName evidence="2">SKP1 component POZ domain-containing protein</fullName>
    </recommendedName>
</protein>
<dbReference type="InterPro" id="IPR011333">
    <property type="entry name" value="SKP1/BTB/POZ_sf"/>
</dbReference>
<dbReference type="OrthoDB" id="1939008at2759"/>
<dbReference type="SUPFAM" id="SSF54695">
    <property type="entry name" value="POZ domain"/>
    <property type="match status" value="1"/>
</dbReference>
<dbReference type="AlphaFoldDB" id="A0A1E5V9B2"/>
<evidence type="ECO:0000259" key="2">
    <source>
        <dbReference type="Pfam" id="PF03931"/>
    </source>
</evidence>
<evidence type="ECO:0000313" key="3">
    <source>
        <dbReference type="EMBL" id="OEL21718.1"/>
    </source>
</evidence>
<gene>
    <name evidence="3" type="ORF">BAE44_0017260</name>
</gene>
<sequence length="96" mass="10259">MAAQQGAGPEPVNLVSAEGNEFEVPETVALLSPTITRMIGDGRRVFLPTIRSKILAKVIEFAENLLDSRATADAAVAGDVEVDYEMDLSWPHSSCA</sequence>
<evidence type="ECO:0000313" key="4">
    <source>
        <dbReference type="Proteomes" id="UP000095767"/>
    </source>
</evidence>
<dbReference type="Proteomes" id="UP000095767">
    <property type="component" value="Unassembled WGS sequence"/>
</dbReference>
<dbReference type="Pfam" id="PF03931">
    <property type="entry name" value="Skp1_POZ"/>
    <property type="match status" value="1"/>
</dbReference>
<feature type="domain" description="SKP1 component POZ" evidence="2">
    <location>
        <begin position="12"/>
        <end position="63"/>
    </location>
</feature>
<dbReference type="STRING" id="888268.A0A1E5V9B2"/>
<proteinExistence type="predicted"/>
<evidence type="ECO:0000256" key="1">
    <source>
        <dbReference type="ARBA" id="ARBA00004906"/>
    </source>
</evidence>
<accession>A0A1E5V9B2</accession>
<dbReference type="Gene3D" id="3.30.710.10">
    <property type="entry name" value="Potassium Channel Kv1.1, Chain A"/>
    <property type="match status" value="1"/>
</dbReference>
<dbReference type="InterPro" id="IPR016073">
    <property type="entry name" value="Skp1_comp_POZ"/>
</dbReference>
<dbReference type="GO" id="GO:0006511">
    <property type="term" value="P:ubiquitin-dependent protein catabolic process"/>
    <property type="evidence" value="ECO:0007669"/>
    <property type="project" value="InterPro"/>
</dbReference>
<organism evidence="3 4">
    <name type="scientific">Dichanthelium oligosanthes</name>
    <dbReference type="NCBI Taxonomy" id="888268"/>
    <lineage>
        <taxon>Eukaryota</taxon>
        <taxon>Viridiplantae</taxon>
        <taxon>Streptophyta</taxon>
        <taxon>Embryophyta</taxon>
        <taxon>Tracheophyta</taxon>
        <taxon>Spermatophyta</taxon>
        <taxon>Magnoliopsida</taxon>
        <taxon>Liliopsida</taxon>
        <taxon>Poales</taxon>
        <taxon>Poaceae</taxon>
        <taxon>PACMAD clade</taxon>
        <taxon>Panicoideae</taxon>
        <taxon>Panicodae</taxon>
        <taxon>Paniceae</taxon>
        <taxon>Dichantheliinae</taxon>
        <taxon>Dichanthelium</taxon>
    </lineage>
</organism>
<comment type="caution">
    <text evidence="3">The sequence shown here is derived from an EMBL/GenBank/DDBJ whole genome shotgun (WGS) entry which is preliminary data.</text>
</comment>
<dbReference type="EMBL" id="LWDX02047297">
    <property type="protein sequence ID" value="OEL21718.1"/>
    <property type="molecule type" value="Genomic_DNA"/>
</dbReference>
<reference evidence="3 4" key="1">
    <citation type="submission" date="2016-09" db="EMBL/GenBank/DDBJ databases">
        <title>The draft genome of Dichanthelium oligosanthes: A C3 panicoid grass species.</title>
        <authorList>
            <person name="Studer A.J."/>
            <person name="Schnable J.C."/>
            <person name="Brutnell T.P."/>
        </authorList>
    </citation>
    <scope>NUCLEOTIDE SEQUENCE [LARGE SCALE GENOMIC DNA]</scope>
    <source>
        <strain evidence="4">cv. Kellogg 1175</strain>
        <tissue evidence="3">Leaf</tissue>
    </source>
</reference>
<name>A0A1E5V9B2_9POAL</name>